<organism evidence="1 2">
    <name type="scientific">Thiorhodovibrio winogradskyi</name>
    <dbReference type="NCBI Taxonomy" id="77007"/>
    <lineage>
        <taxon>Bacteria</taxon>
        <taxon>Pseudomonadati</taxon>
        <taxon>Pseudomonadota</taxon>
        <taxon>Gammaproteobacteria</taxon>
        <taxon>Chromatiales</taxon>
        <taxon>Chromatiaceae</taxon>
        <taxon>Thiorhodovibrio</taxon>
    </lineage>
</organism>
<gene>
    <name evidence="1" type="ORF">Thiowin_03390</name>
</gene>
<sequence length="103" mass="11490">MVRPAMQEENRCLVEGNVAAIYPASLRGIIIEVDPRALMEFAYLVVLNQYISLSSCWLLSPSGFRRGGRTFHAITVTFSLRNSWCGTRLMPDQGGLIGMVRGR</sequence>
<reference evidence="1 2" key="1">
    <citation type="journal article" date="2023" name="Microorganisms">
        <title>Thiorhodovibrio frisius and Trv. litoralis spp. nov., Two Novel Members from a Clade of Fastidious Purple Sulfur Bacteria That Exhibit Unique Red-Shifted Light-Harvesting Capabilities.</title>
        <authorList>
            <person name="Methner A."/>
            <person name="Kuzyk S.B."/>
            <person name="Petersen J."/>
            <person name="Bauer S."/>
            <person name="Brinkmann H."/>
            <person name="Sichau K."/>
            <person name="Wanner G."/>
            <person name="Wolf J."/>
            <person name="Neumann-Schaal M."/>
            <person name="Henke P."/>
            <person name="Tank M."/>
            <person name="Sproer C."/>
            <person name="Bunk B."/>
            <person name="Overmann J."/>
        </authorList>
    </citation>
    <scope>NUCLEOTIDE SEQUENCE [LARGE SCALE GENOMIC DNA]</scope>
    <source>
        <strain evidence="1 2">DSM 6702</strain>
    </source>
</reference>
<dbReference type="EMBL" id="CP121472">
    <property type="protein sequence ID" value="WPL18320.1"/>
    <property type="molecule type" value="Genomic_DNA"/>
</dbReference>
<accession>A0ABZ0SBB2</accession>
<name>A0ABZ0SBB2_9GAMM</name>
<evidence type="ECO:0000313" key="2">
    <source>
        <dbReference type="Proteomes" id="UP001432180"/>
    </source>
</evidence>
<protein>
    <submittedName>
        <fullName evidence="1">Uncharacterized protein</fullName>
    </submittedName>
</protein>
<proteinExistence type="predicted"/>
<keyword evidence="2" id="KW-1185">Reference proteome</keyword>
<evidence type="ECO:0000313" key="1">
    <source>
        <dbReference type="EMBL" id="WPL18320.1"/>
    </source>
</evidence>
<dbReference type="Proteomes" id="UP001432180">
    <property type="component" value="Chromosome"/>
</dbReference>